<feature type="transmembrane region" description="Helical" evidence="1">
    <location>
        <begin position="15"/>
        <end position="33"/>
    </location>
</feature>
<dbReference type="EMBL" id="LT981265">
    <property type="protein sequence ID" value="SPC34616.1"/>
    <property type="molecule type" value="Genomic_DNA"/>
</dbReference>
<protein>
    <submittedName>
        <fullName evidence="2">Uncharacterized protein</fullName>
    </submittedName>
</protein>
<organism evidence="2 3">
    <name type="scientific">Candidatus Nitrosocaldus cavascurensis</name>
    <dbReference type="NCBI Taxonomy" id="2058097"/>
    <lineage>
        <taxon>Archaea</taxon>
        <taxon>Nitrososphaerota</taxon>
        <taxon>Nitrososphaeria</taxon>
        <taxon>Candidatus Nitrosocaldales</taxon>
        <taxon>Candidatus Nitrosocaldaceae</taxon>
        <taxon>Candidatus Nitrosocaldus</taxon>
    </lineage>
</organism>
<dbReference type="Proteomes" id="UP000236248">
    <property type="component" value="Chromosome NCAV"/>
</dbReference>
<name>A0A2K5ASI8_9ARCH</name>
<keyword evidence="3" id="KW-1185">Reference proteome</keyword>
<dbReference type="GeneID" id="77168413"/>
<evidence type="ECO:0000313" key="3">
    <source>
        <dbReference type="Proteomes" id="UP000236248"/>
    </source>
</evidence>
<dbReference type="AlphaFoldDB" id="A0A2K5ASI8"/>
<proteinExistence type="predicted"/>
<evidence type="ECO:0000256" key="1">
    <source>
        <dbReference type="SAM" id="Phobius"/>
    </source>
</evidence>
<gene>
    <name evidence="2" type="ORF">NCAV_1450</name>
</gene>
<sequence>MFSIPVTFNVVPESIIGAVGVVGGSFTAVVYRMRKERSRDRIG</sequence>
<dbReference type="KEGG" id="ncv:NCAV_1450"/>
<keyword evidence="1" id="KW-0812">Transmembrane</keyword>
<accession>A0A2K5ASI8</accession>
<dbReference type="RefSeq" id="WP_269459682.1">
    <property type="nucleotide sequence ID" value="NZ_LT981265.1"/>
</dbReference>
<keyword evidence="1" id="KW-1133">Transmembrane helix</keyword>
<reference evidence="3" key="1">
    <citation type="submission" date="2018-01" db="EMBL/GenBank/DDBJ databases">
        <authorList>
            <person name="Kerou L M."/>
        </authorList>
    </citation>
    <scope>NUCLEOTIDE SEQUENCE [LARGE SCALE GENOMIC DNA]</scope>
    <source>
        <strain evidence="3">SCU2</strain>
    </source>
</reference>
<keyword evidence="1" id="KW-0472">Membrane</keyword>
<evidence type="ECO:0000313" key="2">
    <source>
        <dbReference type="EMBL" id="SPC34616.1"/>
    </source>
</evidence>